<accession>A0A4Y2I0J9</accession>
<dbReference type="InterPro" id="IPR007110">
    <property type="entry name" value="Ig-like_dom"/>
</dbReference>
<dbReference type="PANTHER" id="PTHR15360:SF4">
    <property type="entry name" value="PROTEIN KINASE DOMAIN-CONTAINING PROTEIN"/>
    <property type="match status" value="1"/>
</dbReference>
<comment type="subunit">
    <text evidence="1">Forms a complex composed of PDGFRL, TNK2 and GRB2.</text>
</comment>
<evidence type="ECO:0000313" key="7">
    <source>
        <dbReference type="Proteomes" id="UP000499080"/>
    </source>
</evidence>
<dbReference type="EMBL" id="BGPR01002300">
    <property type="protein sequence ID" value="GBM71221.1"/>
    <property type="molecule type" value="Genomic_DNA"/>
</dbReference>
<feature type="region of interest" description="Disordered" evidence="3">
    <location>
        <begin position="372"/>
        <end position="424"/>
    </location>
</feature>
<dbReference type="InterPro" id="IPR042495">
    <property type="entry name" value="PDGFRL"/>
</dbReference>
<dbReference type="Pfam" id="PF21339">
    <property type="entry name" value="VEGFR-1-like_Ig-like"/>
    <property type="match status" value="1"/>
</dbReference>
<dbReference type="SMART" id="SM00408">
    <property type="entry name" value="IGc2"/>
    <property type="match status" value="2"/>
</dbReference>
<dbReference type="PANTHER" id="PTHR15360">
    <property type="entry name" value="PLATELET-DERIVED GROWTH FACTOR RECEPTOR LIKE"/>
    <property type="match status" value="1"/>
</dbReference>
<reference evidence="6 7" key="1">
    <citation type="journal article" date="2019" name="Sci. Rep.">
        <title>Orb-weaving spider Araneus ventricosus genome elucidates the spidroin gene catalogue.</title>
        <authorList>
            <person name="Kono N."/>
            <person name="Nakamura H."/>
            <person name="Ohtoshi R."/>
            <person name="Moran D.A.P."/>
            <person name="Shinohara A."/>
            <person name="Yoshida Y."/>
            <person name="Fujiwara M."/>
            <person name="Mori M."/>
            <person name="Tomita M."/>
            <person name="Arakawa K."/>
        </authorList>
    </citation>
    <scope>NUCLEOTIDE SEQUENCE [LARGE SCALE GENOMIC DNA]</scope>
</reference>
<feature type="domain" description="Ig-like" evidence="5">
    <location>
        <begin position="237"/>
        <end position="341"/>
    </location>
</feature>
<name>A0A4Y2I0J9_ARAVE</name>
<dbReference type="InterPro" id="IPR003599">
    <property type="entry name" value="Ig_sub"/>
</dbReference>
<dbReference type="SMART" id="SM00409">
    <property type="entry name" value="IG"/>
    <property type="match status" value="3"/>
</dbReference>
<dbReference type="InterPro" id="IPR036179">
    <property type="entry name" value="Ig-like_dom_sf"/>
</dbReference>
<sequence>MKPKMKTLLLPLLSIFFLDQVIAQVHEFHPPSLDIDNAYINTRSNGTLRIVCIGKYPLAWETPVSGILTNGSRLSIIPSVNISDNLNKYESTLILEDLEFDDTGYYVCYYEGSNDTSSPENSTSIYVFVNDPFNLFVETPASIMGRLFIPVQQHRTAVLQCLPTSSSLNVTLWKTEGEEEMVSMGADVEFDPRRGFIIHYPTIFFHGLFQCRAYSFGGIEDSIDLTLFYMADTYNAPQPYINTSEALHPVVNDTFVLKCTVDVDPDTRLFIDWSYPNKNNSQGRINETQPISQWKTTRTYKHQEVSTSLIVKNAQTRDSGRYICSVTDHSQKTGRADVNINVYDSPQPSHVNLTTDIDTSQPVVAEAGKDVSAGNQAADQSRCGHVCPARKDKGRQQQSGHSAASQRCPRRLHTGRNPRTGGPEGVLACHAKRIPYPYRLVAVERVRVQGDCIPGGSHGWTDVERGADLSNEENTTLEYTYTKSYSLVSYMHLTAHQSGHYRCVASNPMGVDGQIIPFIVTDAEDGFQISITKRKPVDRDFVQLICRVNTFNFSYINWKWRPMHSAGDLMSLDHIPGVDIYTNTSRTPTSSDLPPHSPEFEWENMNVAGKLQKEHNGESAAMSSKHEHGRSVHLTAPGSLRNSSVSGRGRPSSITWTKDGGD</sequence>
<organism evidence="6 7">
    <name type="scientific">Araneus ventricosus</name>
    <name type="common">Orbweaver spider</name>
    <name type="synonym">Epeira ventricosa</name>
    <dbReference type="NCBI Taxonomy" id="182803"/>
    <lineage>
        <taxon>Eukaryota</taxon>
        <taxon>Metazoa</taxon>
        <taxon>Ecdysozoa</taxon>
        <taxon>Arthropoda</taxon>
        <taxon>Chelicerata</taxon>
        <taxon>Arachnida</taxon>
        <taxon>Araneae</taxon>
        <taxon>Araneomorphae</taxon>
        <taxon>Entelegynae</taxon>
        <taxon>Araneoidea</taxon>
        <taxon>Araneidae</taxon>
        <taxon>Araneus</taxon>
    </lineage>
</organism>
<evidence type="ECO:0000256" key="3">
    <source>
        <dbReference type="SAM" id="MobiDB-lite"/>
    </source>
</evidence>
<dbReference type="InterPro" id="IPR003598">
    <property type="entry name" value="Ig_sub2"/>
</dbReference>
<keyword evidence="6" id="KW-0675">Receptor</keyword>
<protein>
    <recommendedName>
        <fullName evidence="2">Platelet-derived growth factor receptor-like protein</fullName>
    </recommendedName>
</protein>
<feature type="signal peptide" evidence="4">
    <location>
        <begin position="1"/>
        <end position="23"/>
    </location>
</feature>
<dbReference type="PROSITE" id="PS50835">
    <property type="entry name" value="IG_LIKE"/>
    <property type="match status" value="1"/>
</dbReference>
<dbReference type="OrthoDB" id="6417661at2759"/>
<dbReference type="AlphaFoldDB" id="A0A4Y2I0J9"/>
<proteinExistence type="predicted"/>
<evidence type="ECO:0000259" key="5">
    <source>
        <dbReference type="PROSITE" id="PS50835"/>
    </source>
</evidence>
<feature type="region of interest" description="Disordered" evidence="3">
    <location>
        <begin position="612"/>
        <end position="662"/>
    </location>
</feature>
<feature type="chain" id="PRO_5021428262" description="Platelet-derived growth factor receptor-like protein" evidence="4">
    <location>
        <begin position="24"/>
        <end position="662"/>
    </location>
</feature>
<dbReference type="Pfam" id="PF00047">
    <property type="entry name" value="ig"/>
    <property type="match status" value="1"/>
</dbReference>
<evidence type="ECO:0000256" key="2">
    <source>
        <dbReference type="ARBA" id="ARBA00019671"/>
    </source>
</evidence>
<keyword evidence="4" id="KW-0732">Signal</keyword>
<keyword evidence="7" id="KW-1185">Reference proteome</keyword>
<evidence type="ECO:0000313" key="6">
    <source>
        <dbReference type="EMBL" id="GBM71221.1"/>
    </source>
</evidence>
<dbReference type="InterPro" id="IPR013783">
    <property type="entry name" value="Ig-like_fold"/>
</dbReference>
<feature type="compositionally biased region" description="Polar residues" evidence="3">
    <location>
        <begin position="396"/>
        <end position="405"/>
    </location>
</feature>
<evidence type="ECO:0000256" key="1">
    <source>
        <dbReference type="ARBA" id="ARBA00011360"/>
    </source>
</evidence>
<feature type="compositionally biased region" description="Polar residues" evidence="3">
    <location>
        <begin position="640"/>
        <end position="656"/>
    </location>
</feature>
<dbReference type="Gene3D" id="2.60.40.10">
    <property type="entry name" value="Immunoglobulins"/>
    <property type="match status" value="4"/>
</dbReference>
<evidence type="ECO:0000256" key="4">
    <source>
        <dbReference type="SAM" id="SignalP"/>
    </source>
</evidence>
<dbReference type="Proteomes" id="UP000499080">
    <property type="component" value="Unassembled WGS sequence"/>
</dbReference>
<comment type="caution">
    <text evidence="6">The sequence shown here is derived from an EMBL/GenBank/DDBJ whole genome shotgun (WGS) entry which is preliminary data.</text>
</comment>
<gene>
    <name evidence="6" type="primary">kdr</name>
    <name evidence="6" type="ORF">AVEN_48591_1</name>
</gene>
<dbReference type="InterPro" id="IPR013151">
    <property type="entry name" value="Immunoglobulin_dom"/>
</dbReference>
<dbReference type="SUPFAM" id="SSF48726">
    <property type="entry name" value="Immunoglobulin"/>
    <property type="match status" value="4"/>
</dbReference>
<dbReference type="PRINTS" id="PR01832">
    <property type="entry name" value="VEGFRECEPTOR"/>
</dbReference>